<comment type="subcellular location">
    <subcellularLocation>
        <location evidence="2">Cell membrane</location>
        <topology evidence="2">Multi-pass membrane protein</topology>
    </subcellularLocation>
</comment>
<keyword evidence="18" id="KW-1185">Reference proteome</keyword>
<evidence type="ECO:0000256" key="7">
    <source>
        <dbReference type="ARBA" id="ARBA00022692"/>
    </source>
</evidence>
<evidence type="ECO:0000256" key="9">
    <source>
        <dbReference type="ARBA" id="ARBA00022777"/>
    </source>
</evidence>
<evidence type="ECO:0000313" key="17">
    <source>
        <dbReference type="EMBL" id="EHQ87696.1"/>
    </source>
</evidence>
<evidence type="ECO:0000259" key="16">
    <source>
        <dbReference type="PROSITE" id="PS50885"/>
    </source>
</evidence>
<dbReference type="Proteomes" id="UP000005104">
    <property type="component" value="Chromosome"/>
</dbReference>
<keyword evidence="11 14" id="KW-1133">Transmembrane helix</keyword>
<dbReference type="Pfam" id="PF02518">
    <property type="entry name" value="HATPase_c"/>
    <property type="match status" value="1"/>
</dbReference>
<dbReference type="STRING" id="768710.DesyoDRAFT_0506"/>
<dbReference type="PRINTS" id="PR00344">
    <property type="entry name" value="BCTRLSENSOR"/>
</dbReference>
<dbReference type="PROSITE" id="PS50885">
    <property type="entry name" value="HAMP"/>
    <property type="match status" value="1"/>
</dbReference>
<dbReference type="PANTHER" id="PTHR45528:SF1">
    <property type="entry name" value="SENSOR HISTIDINE KINASE CPXA"/>
    <property type="match status" value="1"/>
</dbReference>
<feature type="domain" description="Histidine kinase" evidence="15">
    <location>
        <begin position="245"/>
        <end position="460"/>
    </location>
</feature>
<evidence type="ECO:0000256" key="11">
    <source>
        <dbReference type="ARBA" id="ARBA00022989"/>
    </source>
</evidence>
<dbReference type="CDD" id="cd06225">
    <property type="entry name" value="HAMP"/>
    <property type="match status" value="1"/>
</dbReference>
<sequence length="465" mass="51726">MRTKLFLSTLIIALTTLAFSMLSVNFVFKQQFSDYLTEVNEATLEQLPSRLSSLYQTRGTWDPVSLNELSHSLPMGTVVTLQDPSGKLIATLSNPMDNMMHGKGEMGMGMNMGMPSYSPASWKTKTFTVSGPLGTLATAEVRYPATSKILNPQDIRFQSAVFRSLLFAGGLALVFGILLSYFTSRQLVAPLRRLTQAADRIGHGHLDERVSIRSQDEVGQLANAFNAMADNLDRQETLRKQFTADIAHELRTPLTSIKSYIEAFQDNVLPANQENLASIHEEIDRLVDLSSDLKDLNVAEIGGLCLSLNYVDLKLLLEKIIHSLNPLIQEKELTLNWNVPQEPVITSGDEHLLTRLFYNLLHNAYRYSNTGGKITVTLTQTLDSTEVKIWNTGPGISEEELPLIFERFYRADKSRTRESGGTGIGLALVRQIATLHQGTITVQSKVGLETEFMVHLPKEVNVSPK</sequence>
<evidence type="ECO:0000256" key="4">
    <source>
        <dbReference type="ARBA" id="ARBA00022475"/>
    </source>
</evidence>
<evidence type="ECO:0000256" key="2">
    <source>
        <dbReference type="ARBA" id="ARBA00004651"/>
    </source>
</evidence>
<keyword evidence="7 14" id="KW-0812">Transmembrane</keyword>
<dbReference type="Gene3D" id="1.10.287.130">
    <property type="match status" value="1"/>
</dbReference>
<dbReference type="FunFam" id="3.30.565.10:FF:000006">
    <property type="entry name" value="Sensor histidine kinase WalK"/>
    <property type="match status" value="1"/>
</dbReference>
<dbReference type="eggNOG" id="COG2770">
    <property type="taxonomic scope" value="Bacteria"/>
</dbReference>
<dbReference type="InterPro" id="IPR003594">
    <property type="entry name" value="HATPase_dom"/>
</dbReference>
<evidence type="ECO:0000313" key="18">
    <source>
        <dbReference type="Proteomes" id="UP000005104"/>
    </source>
</evidence>
<dbReference type="SUPFAM" id="SSF47384">
    <property type="entry name" value="Homodimeric domain of signal transducing histidine kinase"/>
    <property type="match status" value="1"/>
</dbReference>
<name>H5XSM8_9FIRM</name>
<protein>
    <recommendedName>
        <fullName evidence="3">histidine kinase</fullName>
        <ecNumber evidence="3">2.7.13.3</ecNumber>
    </recommendedName>
</protein>
<dbReference type="SMART" id="SM00304">
    <property type="entry name" value="HAMP"/>
    <property type="match status" value="1"/>
</dbReference>
<dbReference type="InterPro" id="IPR005467">
    <property type="entry name" value="His_kinase_dom"/>
</dbReference>
<dbReference type="SMART" id="SM00388">
    <property type="entry name" value="HisKA"/>
    <property type="match status" value="1"/>
</dbReference>
<proteinExistence type="predicted"/>
<keyword evidence="4" id="KW-1003">Cell membrane</keyword>
<dbReference type="InterPro" id="IPR003660">
    <property type="entry name" value="HAMP_dom"/>
</dbReference>
<evidence type="ECO:0000256" key="3">
    <source>
        <dbReference type="ARBA" id="ARBA00012438"/>
    </source>
</evidence>
<keyword evidence="10" id="KW-0067">ATP-binding</keyword>
<organism evidence="17 18">
    <name type="scientific">Desulfosporosinus youngiae DSM 17734</name>
    <dbReference type="NCBI Taxonomy" id="768710"/>
    <lineage>
        <taxon>Bacteria</taxon>
        <taxon>Bacillati</taxon>
        <taxon>Bacillota</taxon>
        <taxon>Clostridia</taxon>
        <taxon>Eubacteriales</taxon>
        <taxon>Desulfitobacteriaceae</taxon>
        <taxon>Desulfosporosinus</taxon>
    </lineage>
</organism>
<dbReference type="InterPro" id="IPR003661">
    <property type="entry name" value="HisK_dim/P_dom"/>
</dbReference>
<dbReference type="GO" id="GO:0005886">
    <property type="term" value="C:plasma membrane"/>
    <property type="evidence" value="ECO:0007669"/>
    <property type="project" value="UniProtKB-SubCell"/>
</dbReference>
<keyword evidence="13 14" id="KW-0472">Membrane</keyword>
<dbReference type="PROSITE" id="PS50109">
    <property type="entry name" value="HIS_KIN"/>
    <property type="match status" value="1"/>
</dbReference>
<dbReference type="SUPFAM" id="SSF55874">
    <property type="entry name" value="ATPase domain of HSP90 chaperone/DNA topoisomerase II/histidine kinase"/>
    <property type="match status" value="1"/>
</dbReference>
<dbReference type="PANTHER" id="PTHR45528">
    <property type="entry name" value="SENSOR HISTIDINE KINASE CPXA"/>
    <property type="match status" value="1"/>
</dbReference>
<dbReference type="GO" id="GO:0005524">
    <property type="term" value="F:ATP binding"/>
    <property type="evidence" value="ECO:0007669"/>
    <property type="project" value="UniProtKB-KW"/>
</dbReference>
<dbReference type="Gene3D" id="3.30.565.10">
    <property type="entry name" value="Histidine kinase-like ATPase, C-terminal domain"/>
    <property type="match status" value="1"/>
</dbReference>
<keyword evidence="5" id="KW-0597">Phosphoprotein</keyword>
<evidence type="ECO:0000256" key="12">
    <source>
        <dbReference type="ARBA" id="ARBA00023012"/>
    </source>
</evidence>
<dbReference type="InterPro" id="IPR050398">
    <property type="entry name" value="HssS/ArlS-like"/>
</dbReference>
<dbReference type="CDD" id="cd00082">
    <property type="entry name" value="HisKA"/>
    <property type="match status" value="1"/>
</dbReference>
<dbReference type="SMART" id="SM00387">
    <property type="entry name" value="HATPase_c"/>
    <property type="match status" value="1"/>
</dbReference>
<dbReference type="EMBL" id="CM001441">
    <property type="protein sequence ID" value="EHQ87696.1"/>
    <property type="molecule type" value="Genomic_DNA"/>
</dbReference>
<evidence type="ECO:0000256" key="10">
    <source>
        <dbReference type="ARBA" id="ARBA00022840"/>
    </source>
</evidence>
<dbReference type="SUPFAM" id="SSF158472">
    <property type="entry name" value="HAMP domain-like"/>
    <property type="match status" value="1"/>
</dbReference>
<dbReference type="EC" id="2.7.13.3" evidence="3"/>
<dbReference type="eggNOG" id="COG5002">
    <property type="taxonomic scope" value="Bacteria"/>
</dbReference>
<evidence type="ECO:0000256" key="13">
    <source>
        <dbReference type="ARBA" id="ARBA00023136"/>
    </source>
</evidence>
<dbReference type="Pfam" id="PF00512">
    <property type="entry name" value="HisKA"/>
    <property type="match status" value="1"/>
</dbReference>
<dbReference type="Gene3D" id="6.10.340.10">
    <property type="match status" value="1"/>
</dbReference>
<dbReference type="InterPro" id="IPR036097">
    <property type="entry name" value="HisK_dim/P_sf"/>
</dbReference>
<evidence type="ECO:0000259" key="15">
    <source>
        <dbReference type="PROSITE" id="PS50109"/>
    </source>
</evidence>
<keyword evidence="9 17" id="KW-0418">Kinase</keyword>
<dbReference type="InterPro" id="IPR036890">
    <property type="entry name" value="HATPase_C_sf"/>
</dbReference>
<feature type="transmembrane region" description="Helical" evidence="14">
    <location>
        <begin position="160"/>
        <end position="183"/>
    </location>
</feature>
<reference evidence="17 18" key="1">
    <citation type="submission" date="2011-11" db="EMBL/GenBank/DDBJ databases">
        <title>The Noncontiguous Finished genome of Desulfosporosinus youngiae DSM 17734.</title>
        <authorList>
            <consortium name="US DOE Joint Genome Institute (JGI-PGF)"/>
            <person name="Lucas S."/>
            <person name="Han J."/>
            <person name="Lapidus A."/>
            <person name="Cheng J.-F."/>
            <person name="Goodwin L."/>
            <person name="Pitluck S."/>
            <person name="Peters L."/>
            <person name="Ovchinnikova G."/>
            <person name="Lu M."/>
            <person name="Land M.L."/>
            <person name="Hauser L."/>
            <person name="Pester M."/>
            <person name="Spring S."/>
            <person name="Ollivier B."/>
            <person name="Rattei T."/>
            <person name="Klenk H.-P."/>
            <person name="Wagner M."/>
            <person name="Loy A."/>
            <person name="Woyke T.J."/>
        </authorList>
    </citation>
    <scope>NUCLEOTIDE SEQUENCE [LARGE SCALE GENOMIC DNA]</scope>
    <source>
        <strain evidence="17 18">DSM 17734</strain>
    </source>
</reference>
<evidence type="ECO:0000256" key="6">
    <source>
        <dbReference type="ARBA" id="ARBA00022679"/>
    </source>
</evidence>
<evidence type="ECO:0000256" key="1">
    <source>
        <dbReference type="ARBA" id="ARBA00000085"/>
    </source>
</evidence>
<dbReference type="InterPro" id="IPR004358">
    <property type="entry name" value="Sig_transdc_His_kin-like_C"/>
</dbReference>
<feature type="domain" description="HAMP" evidence="16">
    <location>
        <begin position="185"/>
        <end position="237"/>
    </location>
</feature>
<dbReference type="HOGENOM" id="CLU_000445_89_6_9"/>
<keyword evidence="12" id="KW-0902">Two-component regulatory system</keyword>
<dbReference type="AlphaFoldDB" id="H5XSM8"/>
<dbReference type="Pfam" id="PF00672">
    <property type="entry name" value="HAMP"/>
    <property type="match status" value="1"/>
</dbReference>
<gene>
    <name evidence="17" type="ORF">DesyoDRAFT_0506</name>
</gene>
<comment type="catalytic activity">
    <reaction evidence="1">
        <text>ATP + protein L-histidine = ADP + protein N-phospho-L-histidine.</text>
        <dbReference type="EC" id="2.7.13.3"/>
    </reaction>
</comment>
<evidence type="ECO:0000256" key="8">
    <source>
        <dbReference type="ARBA" id="ARBA00022741"/>
    </source>
</evidence>
<dbReference type="CDD" id="cd00075">
    <property type="entry name" value="HATPase"/>
    <property type="match status" value="1"/>
</dbReference>
<keyword evidence="8" id="KW-0547">Nucleotide-binding</keyword>
<accession>H5XSM8</accession>
<evidence type="ECO:0000256" key="14">
    <source>
        <dbReference type="SAM" id="Phobius"/>
    </source>
</evidence>
<dbReference type="GO" id="GO:0000155">
    <property type="term" value="F:phosphorelay sensor kinase activity"/>
    <property type="evidence" value="ECO:0007669"/>
    <property type="project" value="InterPro"/>
</dbReference>
<keyword evidence="6" id="KW-0808">Transferase</keyword>
<evidence type="ECO:0000256" key="5">
    <source>
        <dbReference type="ARBA" id="ARBA00022553"/>
    </source>
</evidence>
<dbReference type="RefSeq" id="WP_007778997.1">
    <property type="nucleotide sequence ID" value="NZ_CM001441.1"/>
</dbReference>
<dbReference type="OrthoDB" id="9813151at2"/>